<dbReference type="Proteomes" id="UP000821865">
    <property type="component" value="Chromosome 8"/>
</dbReference>
<protein>
    <submittedName>
        <fullName evidence="1">Uncharacterized protein</fullName>
    </submittedName>
</protein>
<accession>A0ACB8C6D9</accession>
<organism evidence="1 2">
    <name type="scientific">Dermacentor silvarum</name>
    <name type="common">Tick</name>
    <dbReference type="NCBI Taxonomy" id="543639"/>
    <lineage>
        <taxon>Eukaryota</taxon>
        <taxon>Metazoa</taxon>
        <taxon>Ecdysozoa</taxon>
        <taxon>Arthropoda</taxon>
        <taxon>Chelicerata</taxon>
        <taxon>Arachnida</taxon>
        <taxon>Acari</taxon>
        <taxon>Parasitiformes</taxon>
        <taxon>Ixodida</taxon>
        <taxon>Ixodoidea</taxon>
        <taxon>Ixodidae</taxon>
        <taxon>Rhipicephalinae</taxon>
        <taxon>Dermacentor</taxon>
    </lineage>
</organism>
<comment type="caution">
    <text evidence="1">The sequence shown here is derived from an EMBL/GenBank/DDBJ whole genome shotgun (WGS) entry which is preliminary data.</text>
</comment>
<reference evidence="1" key="1">
    <citation type="submission" date="2020-05" db="EMBL/GenBank/DDBJ databases">
        <title>Large-scale comparative analyses of tick genomes elucidate their genetic diversity and vector capacities.</title>
        <authorList>
            <person name="Jia N."/>
            <person name="Wang J."/>
            <person name="Shi W."/>
            <person name="Du L."/>
            <person name="Sun Y."/>
            <person name="Zhan W."/>
            <person name="Jiang J."/>
            <person name="Wang Q."/>
            <person name="Zhang B."/>
            <person name="Ji P."/>
            <person name="Sakyi L.B."/>
            <person name="Cui X."/>
            <person name="Yuan T."/>
            <person name="Jiang B."/>
            <person name="Yang W."/>
            <person name="Lam T.T.-Y."/>
            <person name="Chang Q."/>
            <person name="Ding S."/>
            <person name="Wang X."/>
            <person name="Zhu J."/>
            <person name="Ruan X."/>
            <person name="Zhao L."/>
            <person name="Wei J."/>
            <person name="Que T."/>
            <person name="Du C."/>
            <person name="Cheng J."/>
            <person name="Dai P."/>
            <person name="Han X."/>
            <person name="Huang E."/>
            <person name="Gao Y."/>
            <person name="Liu J."/>
            <person name="Shao H."/>
            <person name="Ye R."/>
            <person name="Li L."/>
            <person name="Wei W."/>
            <person name="Wang X."/>
            <person name="Wang C."/>
            <person name="Yang T."/>
            <person name="Huo Q."/>
            <person name="Li W."/>
            <person name="Guo W."/>
            <person name="Chen H."/>
            <person name="Zhou L."/>
            <person name="Ni X."/>
            <person name="Tian J."/>
            <person name="Zhou Y."/>
            <person name="Sheng Y."/>
            <person name="Liu T."/>
            <person name="Pan Y."/>
            <person name="Xia L."/>
            <person name="Li J."/>
            <person name="Zhao F."/>
            <person name="Cao W."/>
        </authorList>
    </citation>
    <scope>NUCLEOTIDE SEQUENCE</scope>
    <source>
        <strain evidence="1">Dsil-2018</strain>
    </source>
</reference>
<sequence>MTPYIKPLVEGITACTTEKRLVELLAANNCCILHANMLAKPTSTVITFEGPHVPFYVKVASSYTRCLPYRISVPYCKYRGEISHRQDVCPNPDKHICNWCGVQNAQADHDCQLQCKLCGLPHETASKECEKQLKPRPPPLYARETRSSSSEYGTNKLQQEHQNISWEEVIASSKRQNANLMKRNEGLMKRLEEQERRQKERERRAQAREQALEMKLEHLVDQLQKQQEPTTTPTLPREHTPPIEDLESGIQYKMNKARTKDKAELRNQFQAELAQAVHTISKSATATVQAAVQTLRQEITQMGNELSQRIPILETDKSRQEKSQNTPSEKPR</sequence>
<dbReference type="EMBL" id="CM023477">
    <property type="protein sequence ID" value="KAH7936496.1"/>
    <property type="molecule type" value="Genomic_DNA"/>
</dbReference>
<evidence type="ECO:0000313" key="2">
    <source>
        <dbReference type="Proteomes" id="UP000821865"/>
    </source>
</evidence>
<proteinExistence type="predicted"/>
<keyword evidence="2" id="KW-1185">Reference proteome</keyword>
<name>A0ACB8C6D9_DERSI</name>
<evidence type="ECO:0000313" key="1">
    <source>
        <dbReference type="EMBL" id="KAH7936496.1"/>
    </source>
</evidence>
<gene>
    <name evidence="1" type="ORF">HPB49_000191</name>
</gene>